<dbReference type="PROSITE" id="PS00455">
    <property type="entry name" value="AMP_BINDING"/>
    <property type="match status" value="1"/>
</dbReference>
<name>A0A9N9XV35_9HYPO</name>
<organism evidence="6 7">
    <name type="scientific">Clonostachys byssicola</name>
    <dbReference type="NCBI Taxonomy" id="160290"/>
    <lineage>
        <taxon>Eukaryota</taxon>
        <taxon>Fungi</taxon>
        <taxon>Dikarya</taxon>
        <taxon>Ascomycota</taxon>
        <taxon>Pezizomycotina</taxon>
        <taxon>Sordariomycetes</taxon>
        <taxon>Hypocreomycetidae</taxon>
        <taxon>Hypocreales</taxon>
        <taxon>Bionectriaceae</taxon>
        <taxon>Clonostachys</taxon>
    </lineage>
</organism>
<dbReference type="Pfam" id="PF00668">
    <property type="entry name" value="Condensation"/>
    <property type="match status" value="1"/>
</dbReference>
<comment type="similarity">
    <text evidence="4">Belongs to the NRP synthetase family.</text>
</comment>
<dbReference type="Proteomes" id="UP000754883">
    <property type="component" value="Unassembled WGS sequence"/>
</dbReference>
<dbReference type="OrthoDB" id="416786at2759"/>
<dbReference type="InterPro" id="IPR001242">
    <property type="entry name" value="Condensation_dom"/>
</dbReference>
<dbReference type="Gene3D" id="3.30.559.10">
    <property type="entry name" value="Chloramphenicol acetyltransferase-like domain"/>
    <property type="match status" value="2"/>
</dbReference>
<sequence length="1424" mass="157742">MSDTCFGYLTSGRDIPIDDVDKIVGPLINGLISRIKLDGPVAYVLEETSRNLNAHFNVQHVSLARLQGKLGLSGQQLFNTGLSIRQDFGSSEVSQDLHFQNTVTRDPNEFDITIAAVLSGSQTQIQVVYRPDFIDEIRTLEVVETFQMAMEFLLQNRPEYHSQSLYDAFFTFRTGADRQSVEQNWKEWLHELESSQFPPLSNSIYTPKPESYAQHSILGIHPIGGEAEVTSLLWTAWAFLVAGHTGVDDATFGSITSSSSIRCNRDNTAGMEETLTVPTIVPVRITIDRSARVQKLREKATTMYSKLTKIRHIGHHWVQQLGAEGEKACEFQTVLEVLGDGEVEQPHLATSEMPMNFALLLKCVVRDNSIDLIARFDPSVIDKTQILRILRQFGGLIKQLSYHQLPPTTLSAAIQTISDEDVNDIWMWNSPVPEPVEGLVHDVFVKTAERQPNSPAICAWDGDMTYRQLDTLSTILAHQLVSLGAGPGTIIPLCFEKSKWTPVAMIGVMKSGAASVALDASHPEDRLRTIVKQVHSYSKQRLILCSGLNEDLSRKIAQTDAEETLVVVAERITQDKAEIPMFKSAEICPDDMLYVVFTSGSTGIPKGAIISHRNFSSAIRRQATQTGLDSSSRVFDFASYAFDAAWFNNLHTLAAGGCVCIPSDDDRQSNLVSSIVSLGANYLPITPSAARMIKPETVPKVRTLMFAGEKLLRPDVNQWKGHATVYNAYGIAECTIGSSVGIVEVGSTEPSIGRGCGSVTWVVRPDGLGLAAIGEAGELWIESPLVGQGYLGNPEKTAQAFIQDPPWLLQGGGPRFPGRRGRLYRTGDLVRYNSDGTLHFVGRKDYQVKIRGQRVELGDVESHIQQALASSPNVQVVAEVISPSNSPNPILVAFISPPGDYHEDSESLKSRVSALTHSLTDTLLKCLPIYMVPSVYIPIAKIPTTLTGKVNRKKLHEIGNNLDLGLLVQNNGSSLTRPSTRIESILATAWSEVLHIPIDQIFKDIPFTRLGGDSITAMQVISRLRNQQVYLSVGDILRYHTIERVSPRCKFDHDETRGDKVEDEQPWGLSPIQQQFFSAHPDGLNHFNQSFLLQVQQNHGGEAMRKAAVALVARHPMLRARFRRISDDTWEQYAVHDGPDSFSYAVHNVSVPEMNKLAQLRQESLDIVHGPVFAIDYFHLLGKEKNNILFSAHHLVIDLVSWRIIWQDLERLLGGAPLPPSVTTSFRRWAGLQQQLGSKDENASLLPFELINKPEFWDITPEQNLLSAVDDHNVHLDSASTSLLLQDCNASLRTKPVDIMVAVLIHSLHSEFPGRPAPAIFLEGHGRESLDDASIDLSETVGWFTSLYPVQISLTKENTIVEAVKFVKDVRSKIIGKGLPYFASESQKKGSSSFCGQNIDLKDSALYFIESRRTLKKPHQTHGG</sequence>
<dbReference type="PROSITE" id="PS50075">
    <property type="entry name" value="CARRIER"/>
    <property type="match status" value="1"/>
</dbReference>
<dbReference type="InterPro" id="IPR042099">
    <property type="entry name" value="ANL_N_sf"/>
</dbReference>
<reference evidence="6 7" key="2">
    <citation type="submission" date="2021-10" db="EMBL/GenBank/DDBJ databases">
        <authorList>
            <person name="Piombo E."/>
        </authorList>
    </citation>
    <scope>NUCLEOTIDE SEQUENCE [LARGE SCALE GENOMIC DNA]</scope>
</reference>
<dbReference type="PANTHER" id="PTHR45398">
    <property type="match status" value="1"/>
</dbReference>
<dbReference type="InterPro" id="IPR036736">
    <property type="entry name" value="ACP-like_sf"/>
</dbReference>
<evidence type="ECO:0000256" key="3">
    <source>
        <dbReference type="ARBA" id="ARBA00022598"/>
    </source>
</evidence>
<dbReference type="SUPFAM" id="SSF47336">
    <property type="entry name" value="ACP-like"/>
    <property type="match status" value="1"/>
</dbReference>
<evidence type="ECO:0000256" key="2">
    <source>
        <dbReference type="ARBA" id="ARBA00022553"/>
    </source>
</evidence>
<dbReference type="NCBIfam" id="TIGR01733">
    <property type="entry name" value="AA-adenyl-dom"/>
    <property type="match status" value="1"/>
</dbReference>
<dbReference type="SUPFAM" id="SSF52777">
    <property type="entry name" value="CoA-dependent acyltransferases"/>
    <property type="match status" value="4"/>
</dbReference>
<dbReference type="InterPro" id="IPR045851">
    <property type="entry name" value="AMP-bd_C_sf"/>
</dbReference>
<dbReference type="InterPro" id="IPR009081">
    <property type="entry name" value="PP-bd_ACP"/>
</dbReference>
<dbReference type="Pfam" id="PF00501">
    <property type="entry name" value="AMP-binding"/>
    <property type="match status" value="1"/>
</dbReference>
<dbReference type="Pfam" id="PF00550">
    <property type="entry name" value="PP-binding"/>
    <property type="match status" value="1"/>
</dbReference>
<reference evidence="7" key="1">
    <citation type="submission" date="2019-06" db="EMBL/GenBank/DDBJ databases">
        <authorList>
            <person name="Broberg M."/>
        </authorList>
    </citation>
    <scope>NUCLEOTIDE SEQUENCE [LARGE SCALE GENOMIC DNA]</scope>
</reference>
<dbReference type="PROSITE" id="PS00012">
    <property type="entry name" value="PHOSPHOPANTETHEINE"/>
    <property type="match status" value="1"/>
</dbReference>
<keyword evidence="7" id="KW-1185">Reference proteome</keyword>
<evidence type="ECO:0000256" key="1">
    <source>
        <dbReference type="ARBA" id="ARBA00022450"/>
    </source>
</evidence>
<dbReference type="Gene3D" id="3.40.50.12780">
    <property type="entry name" value="N-terminal domain of ligase-like"/>
    <property type="match status" value="1"/>
</dbReference>
<feature type="domain" description="Carrier" evidence="5">
    <location>
        <begin position="977"/>
        <end position="1053"/>
    </location>
</feature>
<dbReference type="InterPro" id="IPR023213">
    <property type="entry name" value="CAT-like_dom_sf"/>
</dbReference>
<dbReference type="SUPFAM" id="SSF56801">
    <property type="entry name" value="Acetyl-CoA synthetase-like"/>
    <property type="match status" value="1"/>
</dbReference>
<dbReference type="InterPro" id="IPR010071">
    <property type="entry name" value="AA_adenyl_dom"/>
</dbReference>
<dbReference type="GO" id="GO:0016874">
    <property type="term" value="F:ligase activity"/>
    <property type="evidence" value="ECO:0007669"/>
    <property type="project" value="UniProtKB-KW"/>
</dbReference>
<evidence type="ECO:0000256" key="4">
    <source>
        <dbReference type="ARBA" id="ARBA00029454"/>
    </source>
</evidence>
<keyword evidence="2" id="KW-0597">Phosphoprotein</keyword>
<dbReference type="Gene3D" id="3.30.300.30">
    <property type="match status" value="1"/>
</dbReference>
<protein>
    <recommendedName>
        <fullName evidence="5">Carrier domain-containing protein</fullName>
    </recommendedName>
</protein>
<comment type="caution">
    <text evidence="6">The sequence shown here is derived from an EMBL/GenBank/DDBJ whole genome shotgun (WGS) entry which is preliminary data.</text>
</comment>
<dbReference type="EMBL" id="CABFNO020001240">
    <property type="protein sequence ID" value="CAG9971727.1"/>
    <property type="molecule type" value="Genomic_DNA"/>
</dbReference>
<evidence type="ECO:0000259" key="5">
    <source>
        <dbReference type="PROSITE" id="PS50075"/>
    </source>
</evidence>
<keyword evidence="1" id="KW-0596">Phosphopantetheine</keyword>
<gene>
    <name evidence="6" type="ORF">CBYS24578_00000661</name>
</gene>
<dbReference type="InterPro" id="IPR006162">
    <property type="entry name" value="Ppantetheine_attach_site"/>
</dbReference>
<dbReference type="PANTHER" id="PTHR45398:SF1">
    <property type="entry name" value="ENZYME, PUTATIVE (JCVI)-RELATED"/>
    <property type="match status" value="1"/>
</dbReference>
<dbReference type="InterPro" id="IPR000873">
    <property type="entry name" value="AMP-dep_synth/lig_dom"/>
</dbReference>
<dbReference type="CDD" id="cd05918">
    <property type="entry name" value="A_NRPS_SidN3_like"/>
    <property type="match status" value="1"/>
</dbReference>
<dbReference type="InterPro" id="IPR020845">
    <property type="entry name" value="AMP-binding_CS"/>
</dbReference>
<proteinExistence type="inferred from homology"/>
<evidence type="ECO:0000313" key="7">
    <source>
        <dbReference type="Proteomes" id="UP000754883"/>
    </source>
</evidence>
<accession>A0A9N9XV35</accession>
<dbReference type="FunFam" id="3.30.300.30:FF:000015">
    <property type="entry name" value="Nonribosomal peptide synthase SidD"/>
    <property type="match status" value="1"/>
</dbReference>
<keyword evidence="3" id="KW-0436">Ligase</keyword>
<dbReference type="Gene3D" id="1.10.1200.10">
    <property type="entry name" value="ACP-like"/>
    <property type="match status" value="1"/>
</dbReference>
<evidence type="ECO:0000313" key="6">
    <source>
        <dbReference type="EMBL" id="CAG9971727.1"/>
    </source>
</evidence>
<dbReference type="Gene3D" id="3.30.559.30">
    <property type="entry name" value="Nonribosomal peptide synthetase, condensation domain"/>
    <property type="match status" value="3"/>
</dbReference>